<protein>
    <recommendedName>
        <fullName evidence="4">DUF2975 domain-containing protein</fullName>
    </recommendedName>
</protein>
<dbReference type="Proteomes" id="UP001501697">
    <property type="component" value="Unassembled WGS sequence"/>
</dbReference>
<keyword evidence="3" id="KW-1185">Reference proteome</keyword>
<evidence type="ECO:0008006" key="4">
    <source>
        <dbReference type="Google" id="ProtNLM"/>
    </source>
</evidence>
<dbReference type="EMBL" id="BAAAYU010000005">
    <property type="protein sequence ID" value="GAA3636533.1"/>
    <property type="molecule type" value="Genomic_DNA"/>
</dbReference>
<comment type="caution">
    <text evidence="2">The sequence shown here is derived from an EMBL/GenBank/DDBJ whole genome shotgun (WGS) entry which is preliminary data.</text>
</comment>
<accession>A0ABP7AN32</accession>
<feature type="transmembrane region" description="Helical" evidence="1">
    <location>
        <begin position="93"/>
        <end position="119"/>
    </location>
</feature>
<dbReference type="RefSeq" id="WP_344738058.1">
    <property type="nucleotide sequence ID" value="NZ_BAAAYU010000005.1"/>
</dbReference>
<feature type="transmembrane region" description="Helical" evidence="1">
    <location>
        <begin position="169"/>
        <end position="190"/>
    </location>
</feature>
<keyword evidence="1" id="KW-1133">Transmembrane helix</keyword>
<evidence type="ECO:0000313" key="2">
    <source>
        <dbReference type="EMBL" id="GAA3636533.1"/>
    </source>
</evidence>
<name>A0ABP7AN32_9MICO</name>
<proteinExistence type="predicted"/>
<keyword evidence="1" id="KW-0812">Transmembrane</keyword>
<sequence length="206" mass="21556">MTKQGTERVMSKADAVSMILFMLAGAAIAVVTVVAAVMRIVEVLPGRDVRVFAEFAGTVAQAPIGPDGEAAPVELDTGWVIAPELPAASVGAIVIQQIILAGAVITVVTCLLLVTNSILRGRMFSRTNTRLVTVAGFVAIVGYAAMPFFGNMGANGAFVRISDGTFDNVIMAVDLYPLILLAFLAALGSLTFTVGERIRRDTEGLV</sequence>
<gene>
    <name evidence="2" type="ORF">GCM10022200_19850</name>
</gene>
<evidence type="ECO:0000256" key="1">
    <source>
        <dbReference type="SAM" id="Phobius"/>
    </source>
</evidence>
<keyword evidence="1" id="KW-0472">Membrane</keyword>
<feature type="transmembrane region" description="Helical" evidence="1">
    <location>
        <begin position="20"/>
        <end position="41"/>
    </location>
</feature>
<evidence type="ECO:0000313" key="3">
    <source>
        <dbReference type="Proteomes" id="UP001501697"/>
    </source>
</evidence>
<organism evidence="2 3">
    <name type="scientific">Microbacterium awajiense</name>
    <dbReference type="NCBI Taxonomy" id="415214"/>
    <lineage>
        <taxon>Bacteria</taxon>
        <taxon>Bacillati</taxon>
        <taxon>Actinomycetota</taxon>
        <taxon>Actinomycetes</taxon>
        <taxon>Micrococcales</taxon>
        <taxon>Microbacteriaceae</taxon>
        <taxon>Microbacterium</taxon>
    </lineage>
</organism>
<feature type="transmembrane region" description="Helical" evidence="1">
    <location>
        <begin position="131"/>
        <end position="149"/>
    </location>
</feature>
<reference evidence="3" key="1">
    <citation type="journal article" date="2019" name="Int. J. Syst. Evol. Microbiol.">
        <title>The Global Catalogue of Microorganisms (GCM) 10K type strain sequencing project: providing services to taxonomists for standard genome sequencing and annotation.</title>
        <authorList>
            <consortium name="The Broad Institute Genomics Platform"/>
            <consortium name="The Broad Institute Genome Sequencing Center for Infectious Disease"/>
            <person name="Wu L."/>
            <person name="Ma J."/>
        </authorList>
    </citation>
    <scope>NUCLEOTIDE SEQUENCE [LARGE SCALE GENOMIC DNA]</scope>
    <source>
        <strain evidence="3">JCM 16544</strain>
    </source>
</reference>